<organism evidence="1 2">
    <name type="scientific">Vaccinium darrowii</name>
    <dbReference type="NCBI Taxonomy" id="229202"/>
    <lineage>
        <taxon>Eukaryota</taxon>
        <taxon>Viridiplantae</taxon>
        <taxon>Streptophyta</taxon>
        <taxon>Embryophyta</taxon>
        <taxon>Tracheophyta</taxon>
        <taxon>Spermatophyta</taxon>
        <taxon>Magnoliopsida</taxon>
        <taxon>eudicotyledons</taxon>
        <taxon>Gunneridae</taxon>
        <taxon>Pentapetalae</taxon>
        <taxon>asterids</taxon>
        <taxon>Ericales</taxon>
        <taxon>Ericaceae</taxon>
        <taxon>Vaccinioideae</taxon>
        <taxon>Vaccinieae</taxon>
        <taxon>Vaccinium</taxon>
    </lineage>
</organism>
<sequence length="168" mass="19689">MAEDVPERSKNRFSFKPPQRPPVDYVGLRILIEISQGKSNFLVVKKPTLKLKTKPTFPTNRIHPLPSFSHESNSFLKSCFLCTKELSLDKDVYMYKGDQGFCSVECRDRQIYLDEIKEMEESTKRMAASYRPCRLKNDRRETRALLEQFQQRHKPLSSPKDRAIVIFT</sequence>
<evidence type="ECO:0000313" key="1">
    <source>
        <dbReference type="EMBL" id="KAH7865550.1"/>
    </source>
</evidence>
<gene>
    <name evidence="1" type="ORF">Vadar_008095</name>
</gene>
<proteinExistence type="predicted"/>
<dbReference type="Proteomes" id="UP000828048">
    <property type="component" value="Chromosome 9"/>
</dbReference>
<protein>
    <submittedName>
        <fullName evidence="1">Uncharacterized protein</fullName>
    </submittedName>
</protein>
<accession>A0ACB7ZK93</accession>
<keyword evidence="2" id="KW-1185">Reference proteome</keyword>
<reference evidence="1 2" key="1">
    <citation type="journal article" date="2021" name="Hortic Res">
        <title>High-quality reference genome and annotation aids understanding of berry development for evergreen blueberry (Vaccinium darrowii).</title>
        <authorList>
            <person name="Yu J."/>
            <person name="Hulse-Kemp A.M."/>
            <person name="Babiker E."/>
            <person name="Staton M."/>
        </authorList>
    </citation>
    <scope>NUCLEOTIDE SEQUENCE [LARGE SCALE GENOMIC DNA]</scope>
    <source>
        <strain evidence="2">cv. NJ 8807/NJ 8810</strain>
        <tissue evidence="1">Young leaf</tissue>
    </source>
</reference>
<evidence type="ECO:0000313" key="2">
    <source>
        <dbReference type="Proteomes" id="UP000828048"/>
    </source>
</evidence>
<dbReference type="EMBL" id="CM037159">
    <property type="protein sequence ID" value="KAH7865550.1"/>
    <property type="molecule type" value="Genomic_DNA"/>
</dbReference>
<name>A0ACB7ZK93_9ERIC</name>
<comment type="caution">
    <text evidence="1">The sequence shown here is derived from an EMBL/GenBank/DDBJ whole genome shotgun (WGS) entry which is preliminary data.</text>
</comment>